<comment type="caution">
    <text evidence="1">The sequence shown here is derived from an EMBL/GenBank/DDBJ whole genome shotgun (WGS) entry which is preliminary data.</text>
</comment>
<organism evidence="1">
    <name type="scientific">marine sediment metagenome</name>
    <dbReference type="NCBI Taxonomy" id="412755"/>
    <lineage>
        <taxon>unclassified sequences</taxon>
        <taxon>metagenomes</taxon>
        <taxon>ecological metagenomes</taxon>
    </lineage>
</organism>
<name>A0A0F9ICD1_9ZZZZ</name>
<gene>
    <name evidence="1" type="ORF">LCGC14_1598240</name>
</gene>
<dbReference type="AlphaFoldDB" id="A0A0F9ICD1"/>
<dbReference type="EMBL" id="LAZR01012784">
    <property type="protein sequence ID" value="KKM25117.1"/>
    <property type="molecule type" value="Genomic_DNA"/>
</dbReference>
<proteinExistence type="predicted"/>
<accession>A0A0F9ICD1</accession>
<sequence>MELLDILSKIALEILLDIQDHWHDLIIITEYREFV</sequence>
<reference evidence="1" key="1">
    <citation type="journal article" date="2015" name="Nature">
        <title>Complex archaea that bridge the gap between prokaryotes and eukaryotes.</title>
        <authorList>
            <person name="Spang A."/>
            <person name="Saw J.H."/>
            <person name="Jorgensen S.L."/>
            <person name="Zaremba-Niedzwiedzka K."/>
            <person name="Martijn J."/>
            <person name="Lind A.E."/>
            <person name="van Eijk R."/>
            <person name="Schleper C."/>
            <person name="Guy L."/>
            <person name="Ettema T.J."/>
        </authorList>
    </citation>
    <scope>NUCLEOTIDE SEQUENCE</scope>
</reference>
<protein>
    <submittedName>
        <fullName evidence="1">Uncharacterized protein</fullName>
    </submittedName>
</protein>
<evidence type="ECO:0000313" key="1">
    <source>
        <dbReference type="EMBL" id="KKM25117.1"/>
    </source>
</evidence>